<evidence type="ECO:0000256" key="1">
    <source>
        <dbReference type="SAM" id="MobiDB-lite"/>
    </source>
</evidence>
<dbReference type="InterPro" id="IPR041656">
    <property type="entry name" value="TPR_5"/>
</dbReference>
<evidence type="ECO:0000313" key="4">
    <source>
        <dbReference type="Proteomes" id="UP000298412"/>
    </source>
</evidence>
<feature type="domain" description="Tetratrico peptide repeat group 5" evidence="2">
    <location>
        <begin position="34"/>
        <end position="123"/>
    </location>
</feature>
<feature type="region of interest" description="Disordered" evidence="1">
    <location>
        <begin position="1"/>
        <end position="23"/>
    </location>
</feature>
<reference evidence="3 4" key="1">
    <citation type="submission" date="2019-03" db="EMBL/GenBank/DDBJ databases">
        <title>Genomics of glacier-inhabiting Cryobacterium strains.</title>
        <authorList>
            <person name="Liu Q."/>
            <person name="Xin Y.-H."/>
        </authorList>
    </citation>
    <scope>NUCLEOTIDE SEQUENCE [LARGE SCALE GENOMIC DNA]</scope>
    <source>
        <strain evidence="3 4">MDT1-3</strain>
    </source>
</reference>
<gene>
    <name evidence="3" type="ORF">E3O19_03960</name>
</gene>
<dbReference type="EMBL" id="SOFP01000016">
    <property type="protein sequence ID" value="TFC18999.1"/>
    <property type="molecule type" value="Genomic_DNA"/>
</dbReference>
<dbReference type="AlphaFoldDB" id="A0A4V3IFA7"/>
<dbReference type="Proteomes" id="UP000298412">
    <property type="component" value="Unassembled WGS sequence"/>
</dbReference>
<dbReference type="OrthoDB" id="3777470at2"/>
<keyword evidence="4" id="KW-1185">Reference proteome</keyword>
<proteinExistence type="predicted"/>
<organism evidence="3 4">
    <name type="scientific">Cryobacterium algoritolerans</name>
    <dbReference type="NCBI Taxonomy" id="1259184"/>
    <lineage>
        <taxon>Bacteria</taxon>
        <taxon>Bacillati</taxon>
        <taxon>Actinomycetota</taxon>
        <taxon>Actinomycetes</taxon>
        <taxon>Micrococcales</taxon>
        <taxon>Microbacteriaceae</taxon>
        <taxon>Cryobacterium</taxon>
    </lineage>
</organism>
<feature type="region of interest" description="Disordered" evidence="1">
    <location>
        <begin position="269"/>
        <end position="288"/>
    </location>
</feature>
<sequence>MDQPPPSGSAQPGPAPQKTGPVSQALLDSLWDFSDAAASAQRFQQAADDTGRDEGGRAEFATQLARAFGLLGRFDDGLAVLAAVQGATEDPSDRLQARAALEHGRLLRSMDRPDDAVPFFTLAVRKAASAGAQFLALDALHMLAVSDAGHEEEWAAEGLALVDAATDDRIRRWGVALHNNIGWFLHDSGRPEEALPEFEAALRAAETVGTHEQRHLGRWAVARCLRTLGRLDEAGVLQQQLAAERPDDGFVRAELALLAQAADAADVVPPAEPTDATGVSGVAPTIEP</sequence>
<dbReference type="Gene3D" id="1.25.40.10">
    <property type="entry name" value="Tetratricopeptide repeat domain"/>
    <property type="match status" value="1"/>
</dbReference>
<dbReference type="InterPro" id="IPR011990">
    <property type="entry name" value="TPR-like_helical_dom_sf"/>
</dbReference>
<comment type="caution">
    <text evidence="3">The sequence shown here is derived from an EMBL/GenBank/DDBJ whole genome shotgun (WGS) entry which is preliminary data.</text>
</comment>
<protein>
    <submittedName>
        <fullName evidence="3">Tetratricopeptide repeat protein</fullName>
    </submittedName>
</protein>
<dbReference type="Pfam" id="PF12688">
    <property type="entry name" value="TPR_5"/>
    <property type="match status" value="2"/>
</dbReference>
<evidence type="ECO:0000259" key="2">
    <source>
        <dbReference type="Pfam" id="PF12688"/>
    </source>
</evidence>
<evidence type="ECO:0000313" key="3">
    <source>
        <dbReference type="EMBL" id="TFC18999.1"/>
    </source>
</evidence>
<dbReference type="SUPFAM" id="SSF48452">
    <property type="entry name" value="TPR-like"/>
    <property type="match status" value="1"/>
</dbReference>
<feature type="domain" description="Tetratrico peptide repeat group 5" evidence="2">
    <location>
        <begin position="187"/>
        <end position="258"/>
    </location>
</feature>
<accession>A0A4V3IFA7</accession>
<name>A0A4V3IFA7_9MICO</name>